<keyword evidence="2" id="KW-0645">Protease</keyword>
<dbReference type="Gene3D" id="2.60.40.1120">
    <property type="entry name" value="Carboxypeptidase-like, regulatory domain"/>
    <property type="match status" value="1"/>
</dbReference>
<keyword evidence="2" id="KW-0378">Hydrolase</keyword>
<keyword evidence="2" id="KW-0121">Carboxypeptidase</keyword>
<dbReference type="Proteomes" id="UP000253383">
    <property type="component" value="Unassembled WGS sequence"/>
</dbReference>
<proteinExistence type="predicted"/>
<evidence type="ECO:0000313" key="3">
    <source>
        <dbReference type="Proteomes" id="UP000253383"/>
    </source>
</evidence>
<feature type="signal peptide" evidence="1">
    <location>
        <begin position="1"/>
        <end position="22"/>
    </location>
</feature>
<name>A0A368JMW3_9BACT</name>
<dbReference type="OrthoDB" id="939978at2"/>
<accession>A0A368JMW3</accession>
<dbReference type="PROSITE" id="PS51257">
    <property type="entry name" value="PROKAR_LIPOPROTEIN"/>
    <property type="match status" value="1"/>
</dbReference>
<keyword evidence="1" id="KW-0732">Signal</keyword>
<evidence type="ECO:0000256" key="1">
    <source>
        <dbReference type="SAM" id="SignalP"/>
    </source>
</evidence>
<dbReference type="InterPro" id="IPR008969">
    <property type="entry name" value="CarboxyPept-like_regulatory"/>
</dbReference>
<reference evidence="2 3" key="1">
    <citation type="submission" date="2018-07" db="EMBL/GenBank/DDBJ databases">
        <title>Genome analysis of Larkinella rosea.</title>
        <authorList>
            <person name="Zhou Z."/>
            <person name="Wang G."/>
        </authorList>
    </citation>
    <scope>NUCLEOTIDE SEQUENCE [LARGE SCALE GENOMIC DNA]</scope>
    <source>
        <strain evidence="3">zzj9</strain>
    </source>
</reference>
<dbReference type="RefSeq" id="WP_114406657.1">
    <property type="nucleotide sequence ID" value="NZ_QOWE01000010.1"/>
</dbReference>
<protein>
    <submittedName>
        <fullName evidence="2">Carboxypeptidase regulatory-like domain-containing protein</fullName>
    </submittedName>
</protein>
<dbReference type="EMBL" id="QOWE01000010">
    <property type="protein sequence ID" value="RCR69020.1"/>
    <property type="molecule type" value="Genomic_DNA"/>
</dbReference>
<comment type="caution">
    <text evidence="2">The sequence shown here is derived from an EMBL/GenBank/DDBJ whole genome shotgun (WGS) entry which is preliminary data.</text>
</comment>
<gene>
    <name evidence="2" type="ORF">DUE52_14135</name>
</gene>
<sequence length="245" mass="26616">MKPTLLALLTVASLSLSSCSKTKDPVEPGDTQAGFVSGKVVDSQGKPIAKADIVADDTRYYNSNVLGQTDAKGNYKLEVGNGSFYVRGTVKMKYEGQNYVLDLFVEDDGAFDGSEGAVKNMTLKLSGERTGNFGDDGVYGGKIEVFTPIGFYDTENVELTLEPVAPLIDGTTGKKIVQKPDYLYIDDVPLGKYKITARYVPENKPMKVRVRNVGSFQNSLTTLFVPAYAGATGRYKMDIEVSEPE</sequence>
<dbReference type="GO" id="GO:0004180">
    <property type="term" value="F:carboxypeptidase activity"/>
    <property type="evidence" value="ECO:0007669"/>
    <property type="project" value="UniProtKB-KW"/>
</dbReference>
<evidence type="ECO:0000313" key="2">
    <source>
        <dbReference type="EMBL" id="RCR69020.1"/>
    </source>
</evidence>
<dbReference type="SUPFAM" id="SSF49464">
    <property type="entry name" value="Carboxypeptidase regulatory domain-like"/>
    <property type="match status" value="1"/>
</dbReference>
<organism evidence="2 3">
    <name type="scientific">Larkinella punicea</name>
    <dbReference type="NCBI Taxonomy" id="2315727"/>
    <lineage>
        <taxon>Bacteria</taxon>
        <taxon>Pseudomonadati</taxon>
        <taxon>Bacteroidota</taxon>
        <taxon>Cytophagia</taxon>
        <taxon>Cytophagales</taxon>
        <taxon>Spirosomataceae</taxon>
        <taxon>Larkinella</taxon>
    </lineage>
</organism>
<keyword evidence="3" id="KW-1185">Reference proteome</keyword>
<feature type="chain" id="PRO_5016958944" evidence="1">
    <location>
        <begin position="23"/>
        <end position="245"/>
    </location>
</feature>
<dbReference type="AlphaFoldDB" id="A0A368JMW3"/>